<keyword evidence="3 6" id="KW-1015">Disulfide bond</keyword>
<reference evidence="9" key="1">
    <citation type="submission" date="2022-01" db="EMBL/GenBank/DDBJ databases">
        <authorList>
            <person name="King R."/>
        </authorList>
    </citation>
    <scope>NUCLEOTIDE SEQUENCE</scope>
</reference>
<dbReference type="SUPFAM" id="SSF57196">
    <property type="entry name" value="EGF/Laminin"/>
    <property type="match status" value="1"/>
</dbReference>
<dbReference type="CDD" id="cd00041">
    <property type="entry name" value="CUB"/>
    <property type="match status" value="26"/>
</dbReference>
<dbReference type="FunFam" id="2.60.120.290:FF:000003">
    <property type="entry name" value="Neuropilin"/>
    <property type="match status" value="2"/>
</dbReference>
<feature type="domain" description="CUB" evidence="7">
    <location>
        <begin position="1133"/>
        <end position="1247"/>
    </location>
</feature>
<keyword evidence="6" id="KW-0245">EGF-like domain</keyword>
<feature type="disulfide bond" evidence="5">
    <location>
        <begin position="189"/>
        <end position="216"/>
    </location>
</feature>
<dbReference type="EMBL" id="OU895877">
    <property type="protein sequence ID" value="CAG9798236.1"/>
    <property type="molecule type" value="Genomic_DNA"/>
</dbReference>
<feature type="domain" description="CUB" evidence="7">
    <location>
        <begin position="2342"/>
        <end position="2456"/>
    </location>
</feature>
<dbReference type="InterPro" id="IPR000742">
    <property type="entry name" value="EGF"/>
</dbReference>
<feature type="domain" description="CUB" evidence="7">
    <location>
        <begin position="1017"/>
        <end position="1129"/>
    </location>
</feature>
<dbReference type="FunFam" id="2.60.120.290:FF:000013">
    <property type="entry name" value="Membrane frizzled-related protein"/>
    <property type="match status" value="4"/>
</dbReference>
<feature type="domain" description="CUB" evidence="7">
    <location>
        <begin position="1840"/>
        <end position="1957"/>
    </location>
</feature>
<dbReference type="PROSITE" id="PS50026">
    <property type="entry name" value="EGF_3"/>
    <property type="match status" value="1"/>
</dbReference>
<feature type="domain" description="CUB" evidence="7">
    <location>
        <begin position="2693"/>
        <end position="2812"/>
    </location>
</feature>
<feature type="domain" description="CUB" evidence="7">
    <location>
        <begin position="891"/>
        <end position="1015"/>
    </location>
</feature>
<dbReference type="InterPro" id="IPR035914">
    <property type="entry name" value="Sperma_CUB_dom_sf"/>
</dbReference>
<feature type="domain" description="CUB" evidence="7">
    <location>
        <begin position="67"/>
        <end position="185"/>
    </location>
</feature>
<comment type="caution">
    <text evidence="6">Lacks conserved residue(s) required for the propagation of feature annotation.</text>
</comment>
<accession>A0A9N9WJW5</accession>
<keyword evidence="1" id="KW-0732">Signal</keyword>
<keyword evidence="10" id="KW-1185">Reference proteome</keyword>
<dbReference type="FunFam" id="2.60.120.290:FF:000005">
    <property type="entry name" value="Procollagen C-endopeptidase enhancer 1"/>
    <property type="match status" value="3"/>
</dbReference>
<feature type="domain" description="CUB" evidence="7">
    <location>
        <begin position="1248"/>
        <end position="1360"/>
    </location>
</feature>
<feature type="domain" description="CUB" evidence="7">
    <location>
        <begin position="1959"/>
        <end position="2097"/>
    </location>
</feature>
<feature type="disulfide bond" evidence="5">
    <location>
        <begin position="1133"/>
        <end position="1160"/>
    </location>
</feature>
<evidence type="ECO:0000256" key="6">
    <source>
        <dbReference type="PROSITE-ProRule" id="PRU00076"/>
    </source>
</evidence>
<feature type="domain" description="CUB" evidence="7">
    <location>
        <begin position="308"/>
        <end position="424"/>
    </location>
</feature>
<dbReference type="SUPFAM" id="SSF49854">
    <property type="entry name" value="Spermadhesin, CUB domain"/>
    <property type="match status" value="26"/>
</dbReference>
<feature type="disulfide bond" evidence="6">
    <location>
        <begin position="51"/>
        <end position="60"/>
    </location>
</feature>
<evidence type="ECO:0000256" key="4">
    <source>
        <dbReference type="ARBA" id="ARBA00023180"/>
    </source>
</evidence>
<organism evidence="9 10">
    <name type="scientific">Chironomus riparius</name>
    <dbReference type="NCBI Taxonomy" id="315576"/>
    <lineage>
        <taxon>Eukaryota</taxon>
        <taxon>Metazoa</taxon>
        <taxon>Ecdysozoa</taxon>
        <taxon>Arthropoda</taxon>
        <taxon>Hexapoda</taxon>
        <taxon>Insecta</taxon>
        <taxon>Pterygota</taxon>
        <taxon>Neoptera</taxon>
        <taxon>Endopterygota</taxon>
        <taxon>Diptera</taxon>
        <taxon>Nematocera</taxon>
        <taxon>Chironomoidea</taxon>
        <taxon>Chironomidae</taxon>
        <taxon>Chironominae</taxon>
        <taxon>Chironomus</taxon>
    </lineage>
</organism>
<dbReference type="PROSITE" id="PS00022">
    <property type="entry name" value="EGF_1"/>
    <property type="match status" value="1"/>
</dbReference>
<dbReference type="PANTHER" id="PTHR24251:SF37">
    <property type="entry name" value="CUB DOMAIN-CONTAINING PROTEIN"/>
    <property type="match status" value="1"/>
</dbReference>
<evidence type="ECO:0000256" key="2">
    <source>
        <dbReference type="ARBA" id="ARBA00022737"/>
    </source>
</evidence>
<reference evidence="9" key="2">
    <citation type="submission" date="2022-10" db="EMBL/GenBank/DDBJ databases">
        <authorList>
            <consortium name="ENA_rothamsted_submissions"/>
            <consortium name="culmorum"/>
            <person name="King R."/>
        </authorList>
    </citation>
    <scope>NUCLEOTIDE SEQUENCE</scope>
</reference>
<evidence type="ECO:0000256" key="3">
    <source>
        <dbReference type="ARBA" id="ARBA00023157"/>
    </source>
</evidence>
<dbReference type="PROSITE" id="PS01186">
    <property type="entry name" value="EGF_2"/>
    <property type="match status" value="1"/>
</dbReference>
<dbReference type="InterPro" id="IPR000859">
    <property type="entry name" value="CUB_dom"/>
</dbReference>
<evidence type="ECO:0000256" key="1">
    <source>
        <dbReference type="ARBA" id="ARBA00022729"/>
    </source>
</evidence>
<feature type="domain" description="CUB" evidence="7">
    <location>
        <begin position="2101"/>
        <end position="2212"/>
    </location>
</feature>
<evidence type="ECO:0000313" key="9">
    <source>
        <dbReference type="EMBL" id="CAG9798236.1"/>
    </source>
</evidence>
<feature type="domain" description="CUB" evidence="7">
    <location>
        <begin position="777"/>
        <end position="890"/>
    </location>
</feature>
<feature type="disulfide bond" evidence="6">
    <location>
        <begin position="32"/>
        <end position="49"/>
    </location>
</feature>
<feature type="domain" description="CUB" evidence="7">
    <location>
        <begin position="3217"/>
        <end position="3330"/>
    </location>
</feature>
<feature type="domain" description="CUB" evidence="7">
    <location>
        <begin position="1476"/>
        <end position="1588"/>
    </location>
</feature>
<gene>
    <name evidence="9" type="ORF">CHIRRI_LOCUS1221</name>
</gene>
<keyword evidence="4" id="KW-0325">Glycoprotein</keyword>
<feature type="domain" description="CUB" evidence="7">
    <location>
        <begin position="2815"/>
        <end position="2943"/>
    </location>
</feature>
<feature type="domain" description="EGF-like" evidence="8">
    <location>
        <begin position="23"/>
        <end position="61"/>
    </location>
</feature>
<dbReference type="SMART" id="SM00181">
    <property type="entry name" value="EGF"/>
    <property type="match status" value="1"/>
</dbReference>
<dbReference type="SMART" id="SM00042">
    <property type="entry name" value="CUB"/>
    <property type="match status" value="26"/>
</dbReference>
<feature type="domain" description="CUB" evidence="7">
    <location>
        <begin position="2947"/>
        <end position="3098"/>
    </location>
</feature>
<keyword evidence="2" id="KW-0677">Repeat</keyword>
<feature type="domain" description="CUB" evidence="7">
    <location>
        <begin position="425"/>
        <end position="538"/>
    </location>
</feature>
<evidence type="ECO:0000259" key="7">
    <source>
        <dbReference type="PROSITE" id="PS01180"/>
    </source>
</evidence>
<feature type="domain" description="CUB" evidence="7">
    <location>
        <begin position="2574"/>
        <end position="2691"/>
    </location>
</feature>
<feature type="domain" description="CUB" evidence="7">
    <location>
        <begin position="1723"/>
        <end position="1836"/>
    </location>
</feature>
<evidence type="ECO:0000313" key="10">
    <source>
        <dbReference type="Proteomes" id="UP001153620"/>
    </source>
</evidence>
<feature type="domain" description="CUB" evidence="7">
    <location>
        <begin position="1602"/>
        <end position="1722"/>
    </location>
</feature>
<feature type="disulfide bond" evidence="5">
    <location>
        <begin position="1364"/>
        <end position="1391"/>
    </location>
</feature>
<feature type="domain" description="CUB" evidence="7">
    <location>
        <begin position="189"/>
        <end position="302"/>
    </location>
</feature>
<dbReference type="Pfam" id="PF00431">
    <property type="entry name" value="CUB"/>
    <property type="match status" value="26"/>
</dbReference>
<dbReference type="OrthoDB" id="10009301at2759"/>
<dbReference type="PANTHER" id="PTHR24251">
    <property type="entry name" value="OVOCHYMASE-RELATED"/>
    <property type="match status" value="1"/>
</dbReference>
<feature type="domain" description="CUB" evidence="7">
    <location>
        <begin position="3101"/>
        <end position="3209"/>
    </location>
</feature>
<feature type="domain" description="CUB" evidence="7">
    <location>
        <begin position="542"/>
        <end position="656"/>
    </location>
</feature>
<dbReference type="Gene3D" id="2.10.25.10">
    <property type="entry name" value="Laminin"/>
    <property type="match status" value="1"/>
</dbReference>
<protein>
    <recommendedName>
        <fullName evidence="11">Cubilin</fullName>
    </recommendedName>
</protein>
<proteinExistence type="predicted"/>
<dbReference type="PROSITE" id="PS01180">
    <property type="entry name" value="CUB"/>
    <property type="match status" value="26"/>
</dbReference>
<dbReference type="FunFam" id="2.60.120.290:FF:000042">
    <property type="entry name" value="AGAP005526-PA"/>
    <property type="match status" value="2"/>
</dbReference>
<dbReference type="Proteomes" id="UP001153620">
    <property type="component" value="Chromosome 1"/>
</dbReference>
<name>A0A9N9WJW5_9DIPT</name>
<feature type="domain" description="CUB" evidence="7">
    <location>
        <begin position="1364"/>
        <end position="1475"/>
    </location>
</feature>
<evidence type="ECO:0000256" key="5">
    <source>
        <dbReference type="PROSITE-ProRule" id="PRU00059"/>
    </source>
</evidence>
<evidence type="ECO:0008006" key="11">
    <source>
        <dbReference type="Google" id="ProtNLM"/>
    </source>
</evidence>
<feature type="domain" description="CUB" evidence="7">
    <location>
        <begin position="662"/>
        <end position="773"/>
    </location>
</feature>
<dbReference type="FunFam" id="2.60.120.290:FF:000060">
    <property type="entry name" value="Cubilin homolog"/>
    <property type="match status" value="1"/>
</dbReference>
<feature type="domain" description="CUB" evidence="7">
    <location>
        <begin position="2460"/>
        <end position="2573"/>
    </location>
</feature>
<dbReference type="Gene3D" id="2.60.120.290">
    <property type="entry name" value="Spermadhesin, CUB domain"/>
    <property type="match status" value="26"/>
</dbReference>
<evidence type="ECO:0000259" key="8">
    <source>
        <dbReference type="PROSITE" id="PS50026"/>
    </source>
</evidence>
<sequence>MKNGTTAYCSCPSGTNPPLCDRTTNLCDPNPCKNGGNCTTTRFSSFIRCACPRGFSGNRCQNQASTCGGVLNSLNGTLAYPADPKAASYNHNSRCAWLIKTNHTKVLNITFQKFDIEFTTDCRYDWLQIHDGRTAASHLIGRFCGNMTRLPNGGNIMSTHNQLYLWFRSDNSTAHAGFELSWESITPKCGKEMNVTGHGTISSPGAPGNYPINRDCEWKFLAPPGKRIQFLFYTLMIESHATCGFDYLEIHSGVGIETPSLGKYCNSTVPAPVLTPGNTATIHFHSDGDGSDAGFQIAYSVIEGIPGCGGIYTAPRGDLSSPTDIATGSYKNNLVCDYVIRMPTDSRVRIEFKKFNLEESSTCKFDRVEIFEGSEMNDDDTLIGRYCGTQKPPIIISQTNILTVKFTTDWSQSDDGFQMQYRLICGGIYTAESGYLQSPNYPNNYEGDRSCEYDIIAPQGKIIVLNVLDFDIEQHSTCEFDYLQIFDGSKADNATTLGKFCGDKKPGIFTSSFNHLHIEFASDASVFGRGFKANYTFVDIECGGLIRDSKETVKPPMDTATDVYKPNLQCRWLIEAPEGFVIQMNIINFDLELDTQCKYDYIKIFNNGSGNGDQIGPFCGSNAPKVITTVDNLATILFVTDSSTSKDGFTITFNFIESSKLCGGNFFTTRGKLRSPGQSGYLANKDCEWTITAPNGYQVQLTFNYFEMETHEACKFDGLEIRNGGSKLAPLLGKFCGEKLPPPFKSMSNQLYLRFYSDSSRNGKGFEIEWDATTFGCGGVLSTAKGAIQSPNYPVSYPHNSQCEWRISVNEGSSIQIVFSDLDLEQHVECKYDFLEIFDGTDASAKSFGKFCSSEHHPIHIETSGNHAMIRMNTDESHSGRGFHIKYSANCNRTIESDTGIIESLNFPQEYPNNLDCAWTIKVSKGNRVNMQFSHFNLENDNLYHNETNEHICKYDYVTIYDYDYEAKEKKTQTLKTYCNKAPEIRNSSTDAVVVMFHTDPAAVSTGFRLEWYNEGCGGKLTHPSGSLTSPNYPRRYENEIICIWEIAVEYGYNINLTVQSMEMEKSVSCEFDSLLIAHDRSFNNTIMKVCESTRNPLVVTIDGHQAFVKFESDESHNEKGFNITYESIVSDCGGVFIATNGVIKTSSYPTKNYDNNKYCEWKIKTDLAHRVTFQLTNFDIESSPNCTKDVLEIYDPIFDEVLFKGCGGFETLNVTKFSSKRNELVVRLISDATINAKGFIGNFSVSCGSRIITNDTGEIIYRPTGDSSDCYWTFIAGDPSKHVTLTFTYSRIFFDMEMECFSRVHVYEGDVGSLGAERVKFCGSKIPPAIVSHGNSLTVYLNTTSMSSLSEFDIHYSVLNNACGGIYKNSIQGEFGSPNYPESSPLNTYCVWTISASAGNLLTLEIKDIDITTSENCNENYLEIRKVDANGDLVGLFCGKEVTKNLANCRGYWIKYRTGDLSASNGFLAKFKYAAHSNLDGESGAIESPNYPYLQRGLVAYTYRISVTQGFVIRIDFKEFYMNEDDPEDCMSYLKIYNGYDETAPPLSDEICYEHADAFISEANIVYIELHHSAFGKSRFRLEWSQVEKNATAENYTMEGCGKEVISLNNVNEFINITSPGYPFGYNSTMDCEWTIVSGLTSYHPILQFIDVDLEDITDCNGDYAKVSLSEPGNKWRKAAKICQMDIRERRSFHGTPNVKLDFHSDYSQNETGFAAVTFLYCGSVFTSPDGIIEFDTMKNPGLRSQNCMWNITVARGRKIKLEFLELNIKNITGGCDGYVMIKNGHDDSAPYLGTGQYCTDKSVEIPMTSGNRAFIKYKTFSPYRNTFRLRYTEVQHECGGQVTLSSAYSSSIISSPNYPNIPQPHIECTWIIVAPAGERIRIDFLDRFDLMVSSSCEKEFVELREGSTMAASLIETFCGNKNPPTKYTKSNVLRVKFFTDIPEPKNGFKANVSIGVCGGTLRTSDIGYLTSPKYPGVGAYPSNTTCEYRIIGPVNNLFTIKILDLDLPFDAEEFDSNENGNKTCNLEKDHIKIYSIVPDGNSTNGESSMQLGTYCGNTIPSGTIMSESNEILIKFRTFKKTSKLYRGFRLFYNASKLSCGGEINSDSGFITSVGYPSRTLTRAFCEWKITVTKGKRVALEFVDIDIINTGNRFAQRIGIYNDFHYSNRMMFVTNSTNPGIIKSSDNKIMVTSWIRMSSPNRGFKIKFTSDEDTVCFGDMNQLEGSIYPPPDMELIAFSCSYSRIDQPIIPSAPNTGTLAYYFSNLQVGRRLTNCRYAATVINVIRESGVKESDRYLGRLCGNSTERKNIISPFPDVKIEVKQSPYFGKVGFNLNYKTHKCGGIFKSGTQIIKNLPADTANYAVLDCAWYIKYEEGFSVAITVNKLNLKLSCDQEYLIIYNGPTPASPSLVKLCGNEFNSDQLLSQRESILIEYHTENFNGASKDSQFEIKAETSSFGCGGILNQFTNKFSTPLYDKPYPANTECVWEIRADAGFRVGLKFSGRFYIEESTNCTKDYVEIHDYVDNEWKVISRFCGRDTPKPINSTYTRLKVIFHSDEAINGDGFNAEWEEVCGGLISVDRTIRILTSPKYPKNYPPGLICNYTFVSSIPDAFLNLKFLDFDIESASGKCIYDNITLSRIMEYGMLDGKIGTFCGTINPGSFRYKEPMSLILKTDKWIEKKGFQVQYNLDSCGGIIKNSTVITSPKNLRANIKNMWEYLGSLVCVWNISAPADKKIVIKFEKIDLDYSEICSYDNVEIFKGKLDNDTFRLAKLCGNVTVRPIVIDSNEAVIKLRTDQVRDNSGFTASITFQQQCDEKIILTKNNATYVIDKTNQQNANNLECIFKITAEPRSVIRLSFNQIHLSICDPDKPHDNNIPGHIWNCSCDYVEILNGNGPFSESIGRFCGHDVPNDVITTVPAAYVRFVTDSIRSSTGFKMTAQMIESPCGSKPYYNFSMHFNETFTIESPKALNSVKYPPNIRCEWTIEAPMRNDLEIRFSRFELEESDNCSSDSLRIEDSQISEYVLEGLGQEIIYKGKHTFTINPSFYMGVSGPNAPHIYCGANIPHDYYSTSEKIKIMFTSNSENEFSGFKMDIKAVSVCSRTFTALQGRIISDSKAESCQTSINVPADYTISLYFYRFMFYQNDCEKAFMKVYDGDFENGALLKTLCGYATPNPIFSTGNQLSILVQYEKDATSFSRGMYDILYVASEKVKGPGCGGEIFNYGGMFSSPSYPSNNRTNFDCTWTVSVPQNLKMALKFTVFDMGSKLTCENDYVEILEENDSKEFVATKSYCGDDKPAIFVGSGSKIKVHYKQSVHFAGTGWMINFMGIHEGSTPSEW</sequence>